<name>A0A0R2MNU8_LACHE</name>
<dbReference type="Proteomes" id="UP000618094">
    <property type="component" value="Unassembled WGS sequence"/>
</dbReference>
<dbReference type="GeneID" id="99757011"/>
<dbReference type="EMBL" id="WCHB01000016">
    <property type="protein sequence ID" value="NRO34461.1"/>
    <property type="molecule type" value="Genomic_DNA"/>
</dbReference>
<dbReference type="Proteomes" id="UP000267945">
    <property type="component" value="Chromosome"/>
</dbReference>
<dbReference type="RefSeq" id="WP_014919132.1">
    <property type="nucleotide sequence ID" value="NZ_BLYO01000352.1"/>
</dbReference>
<dbReference type="Proteomes" id="UP000651333">
    <property type="component" value="Unassembled WGS sequence"/>
</dbReference>
<dbReference type="EMBL" id="CP019581">
    <property type="protein sequence ID" value="AZK91106.1"/>
    <property type="molecule type" value="Genomic_DNA"/>
</dbReference>
<dbReference type="EMBL" id="BLYO01000352">
    <property type="protein sequence ID" value="GFP00069.1"/>
    <property type="molecule type" value="Genomic_DNA"/>
</dbReference>
<evidence type="ECO:0000256" key="1">
    <source>
        <dbReference type="SAM" id="MobiDB-lite"/>
    </source>
</evidence>
<dbReference type="AlphaFoldDB" id="A0A0R2MNU8"/>
<feature type="region of interest" description="Disordered" evidence="1">
    <location>
        <begin position="72"/>
        <end position="92"/>
    </location>
</feature>
<proteinExistence type="predicted"/>
<evidence type="ECO:0000313" key="5">
    <source>
        <dbReference type="EMBL" id="NRO34461.1"/>
    </source>
</evidence>
<reference evidence="4" key="3">
    <citation type="submission" date="2020-07" db="EMBL/GenBank/DDBJ databases">
        <title>Draft genome sequence of Lactobacillus helveticus strain H-8.</title>
        <authorList>
            <person name="Endo A."/>
            <person name="Maeno S."/>
            <person name="Kido Y."/>
        </authorList>
    </citation>
    <scope>NUCLEOTIDE SEQUENCE</scope>
    <source>
        <strain evidence="4">H-8</strain>
    </source>
</reference>
<keyword evidence="2" id="KW-0812">Transmembrane</keyword>
<protein>
    <submittedName>
        <fullName evidence="3">Uncharacterized protein</fullName>
    </submittedName>
</protein>
<evidence type="ECO:0000256" key="2">
    <source>
        <dbReference type="SAM" id="Phobius"/>
    </source>
</evidence>
<feature type="transmembrane region" description="Helical" evidence="2">
    <location>
        <begin position="7"/>
        <end position="24"/>
    </location>
</feature>
<reference evidence="3 6" key="1">
    <citation type="submission" date="2017-02" db="EMBL/GenBank/DDBJ databases">
        <title>Complete genome sequence of Lactobacillus helveticus.</title>
        <authorList>
            <person name="Kim J.F."/>
            <person name="Chung Y."/>
            <person name="Kwak M."/>
        </authorList>
    </citation>
    <scope>NUCLEOTIDE SEQUENCE [LARGE SCALE GENOMIC DNA]</scope>
    <source>
        <strain evidence="3 6">LH5</strain>
    </source>
</reference>
<accession>A0A0R2MNU8</accession>
<evidence type="ECO:0000313" key="6">
    <source>
        <dbReference type="Proteomes" id="UP000267945"/>
    </source>
</evidence>
<evidence type="ECO:0000313" key="3">
    <source>
        <dbReference type="EMBL" id="AZK91106.1"/>
    </source>
</evidence>
<organism evidence="3 6">
    <name type="scientific">Lactobacillus helveticus</name>
    <name type="common">Lactobacillus suntoryeus</name>
    <dbReference type="NCBI Taxonomy" id="1587"/>
    <lineage>
        <taxon>Bacteria</taxon>
        <taxon>Bacillati</taxon>
        <taxon>Bacillota</taxon>
        <taxon>Bacilli</taxon>
        <taxon>Lactobacillales</taxon>
        <taxon>Lactobacillaceae</taxon>
        <taxon>Lactobacillus</taxon>
    </lineage>
</organism>
<reference evidence="5" key="2">
    <citation type="submission" date="2019-09" db="EMBL/GenBank/DDBJ databases">
        <title>Comparative genomic analysis of Lactobacillus helveticus.</title>
        <authorList>
            <person name="Zhang H."/>
            <person name="Chen Y."/>
            <person name="Zhong Z."/>
        </authorList>
    </citation>
    <scope>NUCLEOTIDE SEQUENCE</scope>
    <source>
        <strain evidence="5">IMAU30003</strain>
    </source>
</reference>
<gene>
    <name evidence="5" type="ORF">IMAU30003_00699</name>
    <name evidence="3" type="ORF">LH5_00850</name>
    <name evidence="4" type="ORF">LHEH8_18240</name>
</gene>
<sequence>MSFLGIVTLVLIALIILSLLFVFFKAFILLLPVALIAIAVIWLIGWFTGRKNKNNMPSSGNYYDWFKNVNSTQSQTRARKKAKNVTTKDIDK</sequence>
<keyword evidence="2" id="KW-1133">Transmembrane helix</keyword>
<keyword evidence="2" id="KW-0472">Membrane</keyword>
<feature type="transmembrane region" description="Helical" evidence="2">
    <location>
        <begin position="30"/>
        <end position="49"/>
    </location>
</feature>
<evidence type="ECO:0000313" key="4">
    <source>
        <dbReference type="EMBL" id="GFP00069.1"/>
    </source>
</evidence>